<protein>
    <submittedName>
        <fullName evidence="8">MetQ/NlpA family ABC transporter substrate-binding protein</fullName>
    </submittedName>
</protein>
<proteinExistence type="inferred from homology"/>
<keyword evidence="5" id="KW-0564">Palmitate</keyword>
<dbReference type="PANTHER" id="PTHR30429:SF3">
    <property type="entry name" value="LIPOPROTEIN"/>
    <property type="match status" value="1"/>
</dbReference>
<dbReference type="EMBL" id="DVMR01000016">
    <property type="protein sequence ID" value="HIU42981.1"/>
    <property type="molecule type" value="Genomic_DNA"/>
</dbReference>
<keyword evidence="6" id="KW-0449">Lipoprotein</keyword>
<dbReference type="PANTHER" id="PTHR30429">
    <property type="entry name" value="D-METHIONINE-BINDING LIPOPROTEIN METQ"/>
    <property type="match status" value="1"/>
</dbReference>
<dbReference type="InterPro" id="IPR004872">
    <property type="entry name" value="Lipoprotein_NlpA"/>
</dbReference>
<reference evidence="8" key="1">
    <citation type="submission" date="2020-10" db="EMBL/GenBank/DDBJ databases">
        <authorList>
            <person name="Gilroy R."/>
        </authorList>
    </citation>
    <scope>NUCLEOTIDE SEQUENCE</scope>
    <source>
        <strain evidence="8">CHK191-8634</strain>
    </source>
</reference>
<evidence type="ECO:0000313" key="8">
    <source>
        <dbReference type="EMBL" id="HIU42981.1"/>
    </source>
</evidence>
<evidence type="ECO:0000256" key="4">
    <source>
        <dbReference type="ARBA" id="ARBA00023136"/>
    </source>
</evidence>
<comment type="similarity">
    <text evidence="2">Belongs to the NlpA lipoprotein family.</text>
</comment>
<dbReference type="AlphaFoldDB" id="A0A9D1IUI3"/>
<dbReference type="Pfam" id="PF03180">
    <property type="entry name" value="Lipoprotein_9"/>
    <property type="match status" value="1"/>
</dbReference>
<dbReference type="Gene3D" id="3.40.190.10">
    <property type="entry name" value="Periplasmic binding protein-like II"/>
    <property type="match status" value="2"/>
</dbReference>
<dbReference type="SUPFAM" id="SSF53850">
    <property type="entry name" value="Periplasmic binding protein-like II"/>
    <property type="match status" value="1"/>
</dbReference>
<evidence type="ECO:0000256" key="1">
    <source>
        <dbReference type="ARBA" id="ARBA00004635"/>
    </source>
</evidence>
<dbReference type="Proteomes" id="UP000824073">
    <property type="component" value="Unassembled WGS sequence"/>
</dbReference>
<accession>A0A9D1IUI3</accession>
<comment type="caution">
    <text evidence="8">The sequence shown here is derived from an EMBL/GenBank/DDBJ whole genome shotgun (WGS) entry which is preliminary data.</text>
</comment>
<dbReference type="GO" id="GO:0016020">
    <property type="term" value="C:membrane"/>
    <property type="evidence" value="ECO:0007669"/>
    <property type="project" value="UniProtKB-SubCell"/>
</dbReference>
<evidence type="ECO:0000256" key="3">
    <source>
        <dbReference type="ARBA" id="ARBA00022729"/>
    </source>
</evidence>
<evidence type="ECO:0000313" key="9">
    <source>
        <dbReference type="Proteomes" id="UP000824073"/>
    </source>
</evidence>
<organism evidence="8 9">
    <name type="scientific">Candidatus Ventrousia excrementavium</name>
    <dbReference type="NCBI Taxonomy" id="2840961"/>
    <lineage>
        <taxon>Bacteria</taxon>
        <taxon>Bacillati</taxon>
        <taxon>Bacillota</taxon>
        <taxon>Clostridia</taxon>
        <taxon>Eubacteriales</taxon>
        <taxon>Clostridiaceae</taxon>
        <taxon>Clostridiaceae incertae sedis</taxon>
        <taxon>Candidatus Ventrousia</taxon>
    </lineage>
</organism>
<feature type="signal peptide" evidence="7">
    <location>
        <begin position="1"/>
        <end position="18"/>
    </location>
</feature>
<keyword evidence="3 7" id="KW-0732">Signal</keyword>
<evidence type="ECO:0000256" key="5">
    <source>
        <dbReference type="ARBA" id="ARBA00023139"/>
    </source>
</evidence>
<name>A0A9D1IUI3_9CLOT</name>
<evidence type="ECO:0000256" key="6">
    <source>
        <dbReference type="ARBA" id="ARBA00023288"/>
    </source>
</evidence>
<evidence type="ECO:0000256" key="2">
    <source>
        <dbReference type="ARBA" id="ARBA00008973"/>
    </source>
</evidence>
<evidence type="ECO:0000256" key="7">
    <source>
        <dbReference type="SAM" id="SignalP"/>
    </source>
</evidence>
<keyword evidence="4" id="KW-0472">Membrane</keyword>
<comment type="subcellular location">
    <subcellularLocation>
        <location evidence="1">Membrane</location>
        <topology evidence="1">Lipid-anchor</topology>
    </subcellularLocation>
</comment>
<sequence length="281" mass="30248">MKKLTALLLSVILIFALAACGGGEDNASAGTVDDYSPEKPVTVRVGLTGAIYEDIWAPIAEKLEPEGILIETVQFADFSLPNPALNDGDIELNAFQHHAFFDDAVATNGFELTAIGDTYVIAMNIYSNVIDDVSQLKDGDQVAIPNDVTNGGRAIKLLEAAGLLTVDPAAGNNPQTSDITEYLVDIELVEVDAAGVCALLPDVEAAVINGNYALDNGLDPESAIFFEEDYTDNSYFCLIAARSDEADAKAYQRIVEVYQSDETKQIFTDAFDGFFVPVWED</sequence>
<reference evidence="8" key="2">
    <citation type="journal article" date="2021" name="PeerJ">
        <title>Extensive microbial diversity within the chicken gut microbiome revealed by metagenomics and culture.</title>
        <authorList>
            <person name="Gilroy R."/>
            <person name="Ravi A."/>
            <person name="Getino M."/>
            <person name="Pursley I."/>
            <person name="Horton D.L."/>
            <person name="Alikhan N.F."/>
            <person name="Baker D."/>
            <person name="Gharbi K."/>
            <person name="Hall N."/>
            <person name="Watson M."/>
            <person name="Adriaenssens E.M."/>
            <person name="Foster-Nyarko E."/>
            <person name="Jarju S."/>
            <person name="Secka A."/>
            <person name="Antonio M."/>
            <person name="Oren A."/>
            <person name="Chaudhuri R.R."/>
            <person name="La Ragione R."/>
            <person name="Hildebrand F."/>
            <person name="Pallen M.J."/>
        </authorList>
    </citation>
    <scope>NUCLEOTIDE SEQUENCE</scope>
    <source>
        <strain evidence="8">CHK191-8634</strain>
    </source>
</reference>
<feature type="chain" id="PRO_5038843849" evidence="7">
    <location>
        <begin position="19"/>
        <end position="281"/>
    </location>
</feature>
<gene>
    <name evidence="8" type="ORF">IAB67_01645</name>
</gene>
<dbReference type="PROSITE" id="PS51257">
    <property type="entry name" value="PROKAR_LIPOPROTEIN"/>
    <property type="match status" value="1"/>
</dbReference>